<dbReference type="GO" id="GO:0010833">
    <property type="term" value="P:telomere maintenance via telomere lengthening"/>
    <property type="evidence" value="ECO:0000318"/>
    <property type="project" value="GO_Central"/>
</dbReference>
<dbReference type="InterPro" id="IPR001357">
    <property type="entry name" value="BRCT_dom"/>
</dbReference>
<feature type="domain" description="BRCT" evidence="14">
    <location>
        <begin position="24"/>
        <end position="103"/>
    </location>
</feature>
<evidence type="ECO:0000256" key="11">
    <source>
        <dbReference type="SAM" id="MobiDB-lite"/>
    </source>
</evidence>
<organism evidence="15 16">
    <name type="scientific">Lepisosteus oculatus</name>
    <name type="common">Spotted gar</name>
    <dbReference type="NCBI Taxonomy" id="7918"/>
    <lineage>
        <taxon>Eukaryota</taxon>
        <taxon>Metazoa</taxon>
        <taxon>Chordata</taxon>
        <taxon>Craniata</taxon>
        <taxon>Vertebrata</taxon>
        <taxon>Euteleostomi</taxon>
        <taxon>Actinopterygii</taxon>
        <taxon>Neopterygii</taxon>
        <taxon>Holostei</taxon>
        <taxon>Semionotiformes</taxon>
        <taxon>Lepisosteidae</taxon>
        <taxon>Lepisosteus</taxon>
    </lineage>
</organism>
<protein>
    <recommendedName>
        <fullName evidence="2 10">Telomeric repeat-binding factor 2-interacting protein 1</fullName>
        <shortName evidence="10">TERF2-interacting telomeric protein 1</shortName>
    </recommendedName>
    <alternativeName>
        <fullName evidence="9 10">Repressor/activator protein 1 homolog</fullName>
    </alternativeName>
</protein>
<sequence>TMTSAEAGDPTLKKPDPLPRSVTLFVNDVGSPMRFYLRPGPAKSRFAALIEAGGGMMCGVQEPGAILLADPKELNGKAAAGYVSTHYILDCVGKNEQLEMHDYKLGQDHAASAPSVSKKKRSTSGRMGYTNSEDAAILQYLSRHKGEVKGNRIWQAMAREGITSHSWQSMKDRYPAAAGNDVAPEMGNEKEEQCQVTSAEEEETSEEESVQRLKQVNRQELKRKRGSRETAQAVKTSTPKQTKTNILKQAIREFESDDETPELMITNVPQNEPRSPESGPPLQNQEQDIQTREEAVQEAIKAVHFLMEECNLSFVKAMQILLKNSGDFQASLHYLRTGHRPDQLPLWTHEDDCVLLSGESSSQDALIEKYGEDGLAKRIAFLLG</sequence>
<feature type="region of interest" description="Disordered" evidence="11">
    <location>
        <begin position="267"/>
        <end position="290"/>
    </location>
</feature>
<dbReference type="InterPro" id="IPR009057">
    <property type="entry name" value="Homeodomain-like_sf"/>
</dbReference>
<evidence type="ECO:0000313" key="16">
    <source>
        <dbReference type="Proteomes" id="UP000018468"/>
    </source>
</evidence>
<keyword evidence="4 10" id="KW-0779">Telomere</keyword>
<dbReference type="Gene3D" id="1.10.10.60">
    <property type="entry name" value="Homeodomain-like"/>
    <property type="match status" value="1"/>
</dbReference>
<dbReference type="Bgee" id="ENSLOCG00000013378">
    <property type="expression patterns" value="Expressed in ovary and 13 other cell types or tissues"/>
</dbReference>
<dbReference type="GO" id="GO:0005654">
    <property type="term" value="C:nucleoplasm"/>
    <property type="evidence" value="ECO:0007669"/>
    <property type="project" value="UniProtKB-ARBA"/>
</dbReference>
<evidence type="ECO:0000313" key="15">
    <source>
        <dbReference type="Ensembl" id="ENSLOCP00000016488.1"/>
    </source>
</evidence>
<reference evidence="16" key="1">
    <citation type="submission" date="2011-12" db="EMBL/GenBank/DDBJ databases">
        <title>The Draft Genome of Lepisosteus oculatus.</title>
        <authorList>
            <consortium name="The Broad Institute Genome Assembly &amp; Analysis Group"/>
            <consortium name="Computational R&amp;D Group"/>
            <consortium name="and Sequencing Platform"/>
            <person name="Di Palma F."/>
            <person name="Alfoldi J."/>
            <person name="Johnson J."/>
            <person name="Berlin A."/>
            <person name="Gnerre S."/>
            <person name="Jaffe D."/>
            <person name="MacCallum I."/>
            <person name="Young S."/>
            <person name="Walker B.J."/>
            <person name="Lander E.S."/>
            <person name="Lindblad-Toh K."/>
        </authorList>
    </citation>
    <scope>NUCLEOTIDE SEQUENCE [LARGE SCALE GENOMIC DNA]</scope>
</reference>
<comment type="function">
    <text evidence="10">Acts both as a regulator of telomere function and as a transcription regulator. Involved in the regulation of telomere length and protection as a component of the shelterin complex (telosome). Does not bind DNA directly: recruited to telomeric double-stranded 5'-TTAGGG-3' repeats via its interaction with terf2. Independently of its function in telomeres, also acts as a transcription regulator: recruited to extratelomeric 5'-TTAGGG-3' sites via its association with terf2 or other factors, and regulates gene expression.</text>
</comment>
<feature type="domain" description="TERF2-interacting telomeric protein 1 Myb" evidence="12">
    <location>
        <begin position="129"/>
        <end position="174"/>
    </location>
</feature>
<evidence type="ECO:0000256" key="1">
    <source>
        <dbReference type="ARBA" id="ARBA00010467"/>
    </source>
</evidence>
<feature type="domain" description="TRF2-interacting telomeric protein/Rap1 C-terminal" evidence="13">
    <location>
        <begin position="307"/>
        <end position="382"/>
    </location>
</feature>
<evidence type="ECO:0000256" key="10">
    <source>
        <dbReference type="RuleBase" id="RU367107"/>
    </source>
</evidence>
<dbReference type="Pfam" id="PF16589">
    <property type="entry name" value="BRCT_2"/>
    <property type="match status" value="1"/>
</dbReference>
<reference evidence="15" key="3">
    <citation type="submission" date="2025-09" db="UniProtKB">
        <authorList>
            <consortium name="Ensembl"/>
        </authorList>
    </citation>
    <scope>IDENTIFICATION</scope>
</reference>
<comment type="subcellular location">
    <subcellularLocation>
        <location evidence="10">Nucleus</location>
    </subcellularLocation>
    <subcellularLocation>
        <location evidence="10">Chromosome</location>
        <location evidence="10">Telomere</location>
    </subcellularLocation>
</comment>
<dbReference type="PANTHER" id="PTHR16466:SF6">
    <property type="entry name" value="TELOMERIC REPEAT-BINDING FACTOR 2-INTERACTING PROTEIN 1"/>
    <property type="match status" value="1"/>
</dbReference>
<dbReference type="GO" id="GO:0006355">
    <property type="term" value="P:regulation of DNA-templated transcription"/>
    <property type="evidence" value="ECO:0007669"/>
    <property type="project" value="UniProtKB-UniRule"/>
</dbReference>
<keyword evidence="16" id="KW-1185">Reference proteome</keyword>
<dbReference type="Gene3D" id="1.10.10.2170">
    <property type="match status" value="1"/>
</dbReference>
<dbReference type="GeneTree" id="ENSGT00390000005351"/>
<dbReference type="eggNOG" id="ENOG502RPXS">
    <property type="taxonomic scope" value="Eukaryota"/>
</dbReference>
<evidence type="ECO:0000259" key="14">
    <source>
        <dbReference type="Pfam" id="PF16589"/>
    </source>
</evidence>
<comment type="subunit">
    <text evidence="10">Homodimer.</text>
</comment>
<dbReference type="Pfam" id="PF11626">
    <property type="entry name" value="Rap1_C"/>
    <property type="match status" value="1"/>
</dbReference>
<accession>W5N779</accession>
<evidence type="ECO:0000256" key="9">
    <source>
        <dbReference type="ARBA" id="ARBA00032471"/>
    </source>
</evidence>
<dbReference type="InterPro" id="IPR015010">
    <property type="entry name" value="TERF2IP_Myb"/>
</dbReference>
<dbReference type="Pfam" id="PF08914">
    <property type="entry name" value="Myb_Rap1"/>
    <property type="match status" value="1"/>
</dbReference>
<dbReference type="InParanoid" id="W5N779"/>
<dbReference type="FunFam" id="1.10.10.60:FF:000246">
    <property type="entry name" value="Telomeric repeat-binding factor 2-interacting protein 1"/>
    <property type="match status" value="1"/>
</dbReference>
<evidence type="ECO:0000256" key="8">
    <source>
        <dbReference type="ARBA" id="ARBA00023242"/>
    </source>
</evidence>
<evidence type="ECO:0000256" key="7">
    <source>
        <dbReference type="ARBA" id="ARBA00023163"/>
    </source>
</evidence>
<dbReference type="CDD" id="cd11655">
    <property type="entry name" value="rap1_myb-like"/>
    <property type="match status" value="1"/>
</dbReference>
<evidence type="ECO:0000256" key="5">
    <source>
        <dbReference type="ARBA" id="ARBA00023015"/>
    </source>
</evidence>
<evidence type="ECO:0000259" key="12">
    <source>
        <dbReference type="Pfam" id="PF08914"/>
    </source>
</evidence>
<name>W5N779_LEPOC</name>
<comment type="similarity">
    <text evidence="1 10">Belongs to the RAP1 family.</text>
</comment>
<dbReference type="InterPro" id="IPR038104">
    <property type="entry name" value="Rap1_C_sf"/>
</dbReference>
<dbReference type="GO" id="GO:0070187">
    <property type="term" value="C:shelterin complex"/>
    <property type="evidence" value="ECO:0000318"/>
    <property type="project" value="GO_Central"/>
</dbReference>
<dbReference type="InterPro" id="IPR039595">
    <property type="entry name" value="TE2IP/Rap1"/>
</dbReference>
<feature type="region of interest" description="Disordered" evidence="11">
    <location>
        <begin position="109"/>
        <end position="128"/>
    </location>
</feature>
<keyword evidence="8 10" id="KW-0539">Nucleus</keyword>
<keyword evidence="5 10" id="KW-0805">Transcription regulation</keyword>
<evidence type="ECO:0000256" key="4">
    <source>
        <dbReference type="ARBA" id="ARBA00022895"/>
    </source>
</evidence>
<dbReference type="OMA" id="SDGYPIW"/>
<dbReference type="InterPro" id="IPR021661">
    <property type="entry name" value="Rap1_C"/>
</dbReference>
<keyword evidence="7 10" id="KW-0804">Transcription</keyword>
<feature type="region of interest" description="Disordered" evidence="11">
    <location>
        <begin position="177"/>
        <end position="242"/>
    </location>
</feature>
<keyword evidence="6 10" id="KW-0010">Activator</keyword>
<evidence type="ECO:0000256" key="2">
    <source>
        <dbReference type="ARBA" id="ARBA00017805"/>
    </source>
</evidence>
<dbReference type="SUPFAM" id="SSF46689">
    <property type="entry name" value="Homeodomain-like"/>
    <property type="match status" value="1"/>
</dbReference>
<dbReference type="AlphaFoldDB" id="W5N779"/>
<dbReference type="STRING" id="7918.ENSLOCP00000016488"/>
<dbReference type="HOGENOM" id="CLU_028192_0_0_1"/>
<feature type="compositionally biased region" description="Polar residues" evidence="11">
    <location>
        <begin position="229"/>
        <end position="242"/>
    </location>
</feature>
<dbReference type="GO" id="GO:0042162">
    <property type="term" value="F:telomeric DNA binding"/>
    <property type="evidence" value="ECO:0000318"/>
    <property type="project" value="GO_Central"/>
</dbReference>
<feature type="compositionally biased region" description="Acidic residues" evidence="11">
    <location>
        <begin position="199"/>
        <end position="208"/>
    </location>
</feature>
<reference evidence="15" key="2">
    <citation type="submission" date="2025-08" db="UniProtKB">
        <authorList>
            <consortium name="Ensembl"/>
        </authorList>
    </citation>
    <scope>IDENTIFICATION</scope>
</reference>
<proteinExistence type="inferred from homology"/>
<evidence type="ECO:0000256" key="3">
    <source>
        <dbReference type="ARBA" id="ARBA00022454"/>
    </source>
</evidence>
<keyword evidence="3 10" id="KW-0158">Chromosome</keyword>
<dbReference type="Proteomes" id="UP000018468">
    <property type="component" value="Linkage group LG5"/>
</dbReference>
<dbReference type="EMBL" id="AHAT01029299">
    <property type="status" value="NOT_ANNOTATED_CDS"/>
    <property type="molecule type" value="Genomic_DNA"/>
</dbReference>
<evidence type="ECO:0000256" key="6">
    <source>
        <dbReference type="ARBA" id="ARBA00023159"/>
    </source>
</evidence>
<dbReference type="Ensembl" id="ENSLOCT00000016518.1">
    <property type="protein sequence ID" value="ENSLOCP00000016488.1"/>
    <property type="gene ID" value="ENSLOCG00000013378.1"/>
</dbReference>
<evidence type="ECO:0000259" key="13">
    <source>
        <dbReference type="Pfam" id="PF11626"/>
    </source>
</evidence>
<dbReference type="GO" id="GO:0031848">
    <property type="term" value="P:protection from non-homologous end joining at telomere"/>
    <property type="evidence" value="ECO:0000318"/>
    <property type="project" value="GO_Central"/>
</dbReference>
<dbReference type="PANTHER" id="PTHR16466">
    <property type="entry name" value="TELOMERE REPEAT-BINDING FACTOR 2-INTERACTING PROTEIN 1"/>
    <property type="match status" value="1"/>
</dbReference>